<dbReference type="InterPro" id="IPR005215">
    <property type="entry name" value="Trig_fac"/>
</dbReference>
<dbReference type="InterPro" id="IPR046357">
    <property type="entry name" value="PPIase_dom_sf"/>
</dbReference>
<comment type="catalytic activity">
    <reaction evidence="1 12 13">
        <text>[protein]-peptidylproline (omega=180) = [protein]-peptidylproline (omega=0)</text>
        <dbReference type="Rhea" id="RHEA:16237"/>
        <dbReference type="Rhea" id="RHEA-COMP:10747"/>
        <dbReference type="Rhea" id="RHEA-COMP:10748"/>
        <dbReference type="ChEBI" id="CHEBI:83833"/>
        <dbReference type="ChEBI" id="CHEBI:83834"/>
        <dbReference type="EC" id="5.2.1.8"/>
    </reaction>
</comment>
<dbReference type="SUPFAM" id="SSF109998">
    <property type="entry name" value="Triger factor/SurA peptide-binding domain-like"/>
    <property type="match status" value="1"/>
</dbReference>
<comment type="function">
    <text evidence="10 12">Involved in protein export. Acts as a chaperone by maintaining the newly synthesized protein in an open conformation. Functions as a peptidyl-prolyl cis-trans isomerase.</text>
</comment>
<evidence type="ECO:0000256" key="13">
    <source>
        <dbReference type="PROSITE-ProRule" id="PRU00277"/>
    </source>
</evidence>
<evidence type="ECO:0000256" key="8">
    <source>
        <dbReference type="ARBA" id="ARBA00023235"/>
    </source>
</evidence>
<comment type="subcellular location">
    <subcellularLocation>
        <location evidence="12">Cytoplasm</location>
    </subcellularLocation>
    <text evidence="12">About half TF is bound to the ribosome near the polypeptide exit tunnel while the other half is free in the cytoplasm.</text>
</comment>
<accession>A0A0G7ZNB9</accession>
<evidence type="ECO:0000313" key="17">
    <source>
        <dbReference type="Proteomes" id="UP000242141"/>
    </source>
</evidence>
<comment type="similarity">
    <text evidence="2 12 14">Belongs to the FKBP-type PPIase family. Tig subfamily.</text>
</comment>
<evidence type="ECO:0000256" key="6">
    <source>
        <dbReference type="ARBA" id="ARBA00023110"/>
    </source>
</evidence>
<evidence type="ECO:0000256" key="9">
    <source>
        <dbReference type="ARBA" id="ARBA00023306"/>
    </source>
</evidence>
<dbReference type="InterPro" id="IPR037041">
    <property type="entry name" value="Trigger_fac_C_sf"/>
</dbReference>
<dbReference type="SUPFAM" id="SSF54534">
    <property type="entry name" value="FKBP-like"/>
    <property type="match status" value="1"/>
</dbReference>
<evidence type="ECO:0000256" key="5">
    <source>
        <dbReference type="ARBA" id="ARBA00022618"/>
    </source>
</evidence>
<dbReference type="InterPro" id="IPR001179">
    <property type="entry name" value="PPIase_FKBP_dom"/>
</dbReference>
<dbReference type="GO" id="GO:0051301">
    <property type="term" value="P:cell division"/>
    <property type="evidence" value="ECO:0007669"/>
    <property type="project" value="UniProtKB-KW"/>
</dbReference>
<keyword evidence="12" id="KW-0963">Cytoplasm</keyword>
<dbReference type="HAMAP" id="MF_00303">
    <property type="entry name" value="Trigger_factor_Tig"/>
    <property type="match status" value="1"/>
</dbReference>
<dbReference type="Pfam" id="PF05697">
    <property type="entry name" value="Trigger_N"/>
    <property type="match status" value="1"/>
</dbReference>
<dbReference type="InterPro" id="IPR027304">
    <property type="entry name" value="Trigger_fact/SurA_dom_sf"/>
</dbReference>
<dbReference type="Gene3D" id="3.10.50.40">
    <property type="match status" value="1"/>
</dbReference>
<evidence type="ECO:0000256" key="14">
    <source>
        <dbReference type="RuleBase" id="RU003914"/>
    </source>
</evidence>
<dbReference type="EMBL" id="CWGI01000001">
    <property type="protein sequence ID" value="CRX37213.1"/>
    <property type="molecule type" value="Genomic_DNA"/>
</dbReference>
<evidence type="ECO:0000256" key="4">
    <source>
        <dbReference type="ARBA" id="ARBA00016902"/>
    </source>
</evidence>
<keyword evidence="7 12" id="KW-0143">Chaperone</keyword>
<comment type="domain">
    <text evidence="12">Consists of 3 domains; the N-terminus binds the ribosome, the middle domain has PPIase activity, while the C-terminus has intrinsic chaperone activity on its own.</text>
</comment>
<protein>
    <recommendedName>
        <fullName evidence="4 12">Trigger factor</fullName>
        <shortName evidence="12">TF</shortName>
        <ecNumber evidence="3 12">5.2.1.8</ecNumber>
    </recommendedName>
    <alternativeName>
        <fullName evidence="11 12">PPIase</fullName>
    </alternativeName>
</protein>
<proteinExistence type="inferred from homology"/>
<dbReference type="AlphaFoldDB" id="A0A0G7ZNB9"/>
<feature type="domain" description="PPIase FKBP-type" evidence="15">
    <location>
        <begin position="165"/>
        <end position="253"/>
    </location>
</feature>
<keyword evidence="17" id="KW-1185">Reference proteome</keyword>
<keyword evidence="5 12" id="KW-0132">Cell division</keyword>
<dbReference type="GO" id="GO:0003755">
    <property type="term" value="F:peptidyl-prolyl cis-trans isomerase activity"/>
    <property type="evidence" value="ECO:0007669"/>
    <property type="project" value="UniProtKB-UniRule"/>
</dbReference>
<dbReference type="GO" id="GO:0005737">
    <property type="term" value="C:cytoplasm"/>
    <property type="evidence" value="ECO:0007669"/>
    <property type="project" value="UniProtKB-SubCell"/>
</dbReference>
<dbReference type="Pfam" id="PF00254">
    <property type="entry name" value="FKBP_C"/>
    <property type="match status" value="1"/>
</dbReference>
<dbReference type="GO" id="GO:0006457">
    <property type="term" value="P:protein folding"/>
    <property type="evidence" value="ECO:0007669"/>
    <property type="project" value="UniProtKB-UniRule"/>
</dbReference>
<organism evidence="16 17">
    <name type="scientific">Candidatus Hepatoplasma crinochetorum</name>
    <dbReference type="NCBI Taxonomy" id="295596"/>
    <lineage>
        <taxon>Bacteria</taxon>
        <taxon>Bacillati</taxon>
        <taxon>Mycoplasmatota</taxon>
        <taxon>Mollicutes</taxon>
        <taxon>Candidatus Hepatoplasmataceae</taxon>
        <taxon>Candidatus Hepatoplasma</taxon>
    </lineage>
</organism>
<keyword evidence="9 12" id="KW-0131">Cell cycle</keyword>
<sequence length="429" mass="50035">MKKIDVNIDNKNINLKLILKGEDWTNILKKVNNDLIKNLELKGFRKGNVPLEIAEKHIKKEQIWNSSIDEVVNNNYDQIINEFKKHNVISGPKLEINKITDEEVEINFSGVLFPKIKLGNFDNLKIDYTSENITEKDIKNEIEKMGDFSVEKKEVLDKNYQIKKDDITIINFIGKVDGEEFEGGSAKDHELKIGSNSFIGNFENQLIGAKIGESKEIKVKFPETYPVKNLSNKNAVFSVKINKVFQEEKLSDKKLVEKLEKIGIKSIDEFHNKIKKILTEKNIQQANDNFFSKFLDEVKKIEKTEIDIPNELIEQELEKEFSDFKNRLEEQGIKMKDYFEILKTDEKNFKENNLKISIKNKIENSLIYSKLLNDLKIEISEDELEKEYNTISEDQKIAIEETKKQIPEETIRNSLIYQKLINTLINKLK</sequence>
<dbReference type="EC" id="5.2.1.8" evidence="3 12"/>
<dbReference type="PIRSF" id="PIRSF003095">
    <property type="entry name" value="Trigger_factor"/>
    <property type="match status" value="1"/>
</dbReference>
<dbReference type="GO" id="GO:0015031">
    <property type="term" value="P:protein transport"/>
    <property type="evidence" value="ECO:0007669"/>
    <property type="project" value="UniProtKB-UniRule"/>
</dbReference>
<dbReference type="InterPro" id="IPR008881">
    <property type="entry name" value="Trigger_fac_ribosome-bd_bac"/>
</dbReference>
<name>A0A0G7ZNB9_9MOLU</name>
<keyword evidence="8 12" id="KW-0413">Isomerase</keyword>
<evidence type="ECO:0000313" key="16">
    <source>
        <dbReference type="EMBL" id="CRX37213.1"/>
    </source>
</evidence>
<dbReference type="InterPro" id="IPR036611">
    <property type="entry name" value="Trigger_fac_ribosome-bd_sf"/>
</dbReference>
<evidence type="ECO:0000256" key="1">
    <source>
        <dbReference type="ARBA" id="ARBA00000971"/>
    </source>
</evidence>
<evidence type="ECO:0000256" key="7">
    <source>
        <dbReference type="ARBA" id="ARBA00023186"/>
    </source>
</evidence>
<dbReference type="SUPFAM" id="SSF102735">
    <property type="entry name" value="Trigger factor ribosome-binding domain"/>
    <property type="match status" value="1"/>
</dbReference>
<dbReference type="Proteomes" id="UP000242141">
    <property type="component" value="Unassembled WGS sequence"/>
</dbReference>
<dbReference type="Gene3D" id="3.30.70.1050">
    <property type="entry name" value="Trigger factor ribosome-binding domain"/>
    <property type="match status" value="1"/>
</dbReference>
<keyword evidence="6 12" id="KW-0697">Rotamase</keyword>
<evidence type="ECO:0000256" key="10">
    <source>
        <dbReference type="ARBA" id="ARBA00024849"/>
    </source>
</evidence>
<evidence type="ECO:0000259" key="15">
    <source>
        <dbReference type="PROSITE" id="PS50059"/>
    </source>
</evidence>
<evidence type="ECO:0000256" key="12">
    <source>
        <dbReference type="HAMAP-Rule" id="MF_00303"/>
    </source>
</evidence>
<dbReference type="InterPro" id="IPR008880">
    <property type="entry name" value="Trigger_fac_C"/>
</dbReference>
<dbReference type="Pfam" id="PF05698">
    <property type="entry name" value="Trigger_C"/>
    <property type="match status" value="1"/>
</dbReference>
<dbReference type="NCBIfam" id="TIGR00115">
    <property type="entry name" value="tig"/>
    <property type="match status" value="1"/>
</dbReference>
<dbReference type="PROSITE" id="PS50059">
    <property type="entry name" value="FKBP_PPIASE"/>
    <property type="match status" value="1"/>
</dbReference>
<reference evidence="17" key="1">
    <citation type="submission" date="2015-05" db="EMBL/GenBank/DDBJ databases">
        <authorList>
            <person name="Collingro A."/>
        </authorList>
    </citation>
    <scope>NUCLEOTIDE SEQUENCE [LARGE SCALE GENOMIC DNA]</scope>
    <source>
        <strain evidence="17">Ps</strain>
    </source>
</reference>
<gene>
    <name evidence="12" type="primary">tig</name>
    <name evidence="16" type="ORF">HEPPS_04400</name>
</gene>
<evidence type="ECO:0000256" key="3">
    <source>
        <dbReference type="ARBA" id="ARBA00013194"/>
    </source>
</evidence>
<evidence type="ECO:0000256" key="11">
    <source>
        <dbReference type="ARBA" id="ARBA00029986"/>
    </source>
</evidence>
<dbReference type="FunFam" id="3.10.50.40:FF:000001">
    <property type="entry name" value="Trigger factor"/>
    <property type="match status" value="1"/>
</dbReference>
<dbReference type="Gene3D" id="1.10.3120.10">
    <property type="entry name" value="Trigger factor, C-terminal domain"/>
    <property type="match status" value="1"/>
</dbReference>
<evidence type="ECO:0000256" key="2">
    <source>
        <dbReference type="ARBA" id="ARBA00005464"/>
    </source>
</evidence>